<dbReference type="InterPro" id="IPR027417">
    <property type="entry name" value="P-loop_NTPase"/>
</dbReference>
<proteinExistence type="inferred from homology"/>
<dbReference type="GO" id="GO:0005524">
    <property type="term" value="F:ATP binding"/>
    <property type="evidence" value="ECO:0007669"/>
    <property type="project" value="InterPro"/>
</dbReference>
<evidence type="ECO:0000259" key="3">
    <source>
        <dbReference type="SMART" id="SM00382"/>
    </source>
</evidence>
<accession>A0A0N1PFB4</accession>
<dbReference type="PANTHER" id="PTHR10760">
    <property type="entry name" value="TORSIN"/>
    <property type="match status" value="1"/>
</dbReference>
<feature type="chain" id="PRO_5005879722" description="AAA+ ATPase domain-containing protein" evidence="2">
    <location>
        <begin position="42"/>
        <end position="496"/>
    </location>
</feature>
<evidence type="ECO:0000313" key="5">
    <source>
        <dbReference type="Proteomes" id="UP000038009"/>
    </source>
</evidence>
<gene>
    <name evidence="4" type="ORF">ABL78_2487</name>
</gene>
<dbReference type="GO" id="GO:0005737">
    <property type="term" value="C:cytoplasm"/>
    <property type="evidence" value="ECO:0007669"/>
    <property type="project" value="UniProtKB-ARBA"/>
</dbReference>
<protein>
    <recommendedName>
        <fullName evidence="3">AAA+ ATPase domain-containing protein</fullName>
    </recommendedName>
</protein>
<evidence type="ECO:0000256" key="1">
    <source>
        <dbReference type="ARBA" id="ARBA00006235"/>
    </source>
</evidence>
<dbReference type="GO" id="GO:0016887">
    <property type="term" value="F:ATP hydrolysis activity"/>
    <property type="evidence" value="ECO:0007669"/>
    <property type="project" value="InterPro"/>
</dbReference>
<reference evidence="4 5" key="1">
    <citation type="journal article" date="2015" name="PLoS Pathog.">
        <title>Leptomonas seymouri: Adaptations to the Dixenous Life Cycle Analyzed by Genome Sequencing, Transcriptome Profiling and Co-infection with Leishmania donovani.</title>
        <authorList>
            <person name="Kraeva N."/>
            <person name="Butenko A."/>
            <person name="Hlavacova J."/>
            <person name="Kostygov A."/>
            <person name="Myskova J."/>
            <person name="Grybchuk D."/>
            <person name="Lestinova T."/>
            <person name="Votypka J."/>
            <person name="Volf P."/>
            <person name="Opperdoes F."/>
            <person name="Flegontov P."/>
            <person name="Lukes J."/>
            <person name="Yurchenko V."/>
        </authorList>
    </citation>
    <scope>NUCLEOTIDE SEQUENCE [LARGE SCALE GENOMIC DNA]</scope>
    <source>
        <strain evidence="4 5">ATCC 30220</strain>
    </source>
</reference>
<dbReference type="InterPro" id="IPR010448">
    <property type="entry name" value="Torsin"/>
</dbReference>
<evidence type="ECO:0000313" key="4">
    <source>
        <dbReference type="EMBL" id="KPI88422.1"/>
    </source>
</evidence>
<comment type="caution">
    <text evidence="4">The sequence shown here is derived from an EMBL/GenBank/DDBJ whole genome shotgun (WGS) entry which is preliminary data.</text>
</comment>
<comment type="similarity">
    <text evidence="1">Belongs to the ClpA/ClpB family. Torsin subfamily.</text>
</comment>
<feature type="signal peptide" evidence="2">
    <location>
        <begin position="1"/>
        <end position="41"/>
    </location>
</feature>
<dbReference type="SMART" id="SM00382">
    <property type="entry name" value="AAA"/>
    <property type="match status" value="1"/>
</dbReference>
<evidence type="ECO:0000256" key="2">
    <source>
        <dbReference type="SAM" id="SignalP"/>
    </source>
</evidence>
<organism evidence="4 5">
    <name type="scientific">Leptomonas seymouri</name>
    <dbReference type="NCBI Taxonomy" id="5684"/>
    <lineage>
        <taxon>Eukaryota</taxon>
        <taxon>Discoba</taxon>
        <taxon>Euglenozoa</taxon>
        <taxon>Kinetoplastea</taxon>
        <taxon>Metakinetoplastina</taxon>
        <taxon>Trypanosomatida</taxon>
        <taxon>Trypanosomatidae</taxon>
        <taxon>Leishmaniinae</taxon>
        <taxon>Leptomonas</taxon>
    </lineage>
</organism>
<dbReference type="Gene3D" id="3.40.50.300">
    <property type="entry name" value="P-loop containing nucleotide triphosphate hydrolases"/>
    <property type="match status" value="1"/>
</dbReference>
<dbReference type="Proteomes" id="UP000038009">
    <property type="component" value="Unassembled WGS sequence"/>
</dbReference>
<sequence length="496" mass="54105">MSSNVQREARRPAPPSSFPMLMFTVLALLLLLVAIPLPAHAHPGATTTATASLCPRCPLCTRTQTSLHDRLKYCLSTSSYALSLFSRGRSELAAATQRAGVSYREQRHRYPLELPFAADDAVRAQCMRDAADLLASRVRGQPHVVKPLLEVLRRKLAYPREPVVVHLAGDNGVGKTHTVRLLSQALSLRCAADRDVCDAGDSLLTIAGTGFDGMSVSEARARIVTQIMAHMENYPHGMVLIDDLTAMDPSLVTALSPLFGRASHFAEQLTEGQDYSMSADNNTGVRTSSSRNGLLSWAWKSFTPAPKPPPLSQLLVFITTDFGRQGRTVGKSRADIEAMVQHDFASLYGALLPAYTRTFVFFPFNTQMAEEVVRSAVANLPCALGEHLIASSWISDDAVSFLVEQHRVAWAGKENGHALRRLVEDELISQLIVHWELHAVQERLLVRFELDEAELRVVLRLPRHHAADAPTMDGLLPASDAAAEDVAPGEGAGGDL</sequence>
<dbReference type="VEuPathDB" id="TriTrypDB:Lsey_0051_0200"/>
<dbReference type="PANTHER" id="PTHR10760:SF16">
    <property type="entry name" value="AAA+ ATPASE DOMAIN-CONTAINING PROTEIN"/>
    <property type="match status" value="1"/>
</dbReference>
<feature type="domain" description="AAA+ ATPase" evidence="3">
    <location>
        <begin position="161"/>
        <end position="344"/>
    </location>
</feature>
<keyword evidence="2" id="KW-0732">Signal</keyword>
<dbReference type="OMA" id="AYTRTFV"/>
<dbReference type="AlphaFoldDB" id="A0A0N1PFB4"/>
<dbReference type="OrthoDB" id="19623at2759"/>
<name>A0A0N1PFB4_LEPSE</name>
<keyword evidence="5" id="KW-1185">Reference proteome</keyword>
<dbReference type="InterPro" id="IPR003593">
    <property type="entry name" value="AAA+_ATPase"/>
</dbReference>
<dbReference type="EMBL" id="LJSK01000051">
    <property type="protein sequence ID" value="KPI88422.1"/>
    <property type="molecule type" value="Genomic_DNA"/>
</dbReference>
<dbReference type="SUPFAM" id="SSF52540">
    <property type="entry name" value="P-loop containing nucleoside triphosphate hydrolases"/>
    <property type="match status" value="1"/>
</dbReference>